<dbReference type="EMBL" id="CP108253">
    <property type="protein sequence ID" value="WTU38276.1"/>
    <property type="molecule type" value="Genomic_DNA"/>
</dbReference>
<dbReference type="Pfam" id="PF14023">
    <property type="entry name" value="Bestrophin-like"/>
    <property type="match status" value="1"/>
</dbReference>
<keyword evidence="1" id="KW-0812">Transmembrane</keyword>
<feature type="transmembrane region" description="Helical" evidence="1">
    <location>
        <begin position="203"/>
        <end position="225"/>
    </location>
</feature>
<gene>
    <name evidence="2" type="ORF">OHV25_01130</name>
</gene>
<evidence type="ECO:0000256" key="1">
    <source>
        <dbReference type="SAM" id="Phobius"/>
    </source>
</evidence>
<dbReference type="AlphaFoldDB" id="A0AAU2GR77"/>
<keyword evidence="1" id="KW-0472">Membrane</keyword>
<protein>
    <submittedName>
        <fullName evidence="2">DUF4239 domain-containing protein</fullName>
    </submittedName>
</protein>
<reference evidence="2" key="1">
    <citation type="submission" date="2022-10" db="EMBL/GenBank/DDBJ databases">
        <title>The complete genomes of actinobacterial strains from the NBC collection.</title>
        <authorList>
            <person name="Joergensen T.S."/>
            <person name="Alvarez Arevalo M."/>
            <person name="Sterndorff E.B."/>
            <person name="Faurdal D."/>
            <person name="Vuksanovic O."/>
            <person name="Mourched A.-S."/>
            <person name="Charusanti P."/>
            <person name="Shaw S."/>
            <person name="Blin K."/>
            <person name="Weber T."/>
        </authorList>
    </citation>
    <scope>NUCLEOTIDE SEQUENCE</scope>
    <source>
        <strain evidence="2">NBC_00060</strain>
    </source>
</reference>
<feature type="transmembrane region" description="Helical" evidence="1">
    <location>
        <begin position="174"/>
        <end position="197"/>
    </location>
</feature>
<dbReference type="InterPro" id="IPR025333">
    <property type="entry name" value="DUF4239"/>
</dbReference>
<sequence>MPVLGVVLLIAVAAAATAAVYGLARVIPASSRKRHNEVLGFVYAEIGVIYAVVLAMVVVGVWDTRSHEHANTYTETNALLQISWYARSLPQPDRTTLIQRTEAYTTTVIHHEWPLLAEGKDSPTAWTLFTDLRDFINTRQPTSGADQARYQVVLEAVGQLGDARRERVNEAATAGVPVLLWAALLLGALMTVGFIYLFEVGSLRVQACAACALTLTVGVMLLIVYQFNYPFSGALKIQPTAFQLALQRIEAIG</sequence>
<evidence type="ECO:0000313" key="2">
    <source>
        <dbReference type="EMBL" id="WTU38276.1"/>
    </source>
</evidence>
<keyword evidence="1" id="KW-1133">Transmembrane helix</keyword>
<feature type="transmembrane region" description="Helical" evidence="1">
    <location>
        <begin position="42"/>
        <end position="62"/>
    </location>
</feature>
<accession>A0AAU2GR77</accession>
<name>A0AAU2GR77_9ACTN</name>
<organism evidence="2">
    <name type="scientific">Streptomyces sp. NBC_00060</name>
    <dbReference type="NCBI Taxonomy" id="2975636"/>
    <lineage>
        <taxon>Bacteria</taxon>
        <taxon>Bacillati</taxon>
        <taxon>Actinomycetota</taxon>
        <taxon>Actinomycetes</taxon>
        <taxon>Kitasatosporales</taxon>
        <taxon>Streptomycetaceae</taxon>
        <taxon>Streptomyces</taxon>
    </lineage>
</organism>
<proteinExistence type="predicted"/>